<gene>
    <name evidence="1" type="ORF">V1478_003168</name>
</gene>
<evidence type="ECO:0008006" key="3">
    <source>
        <dbReference type="Google" id="ProtNLM"/>
    </source>
</evidence>
<protein>
    <recommendedName>
        <fullName evidence="3">Centromere protein H</fullName>
    </recommendedName>
</protein>
<dbReference type="Proteomes" id="UP001607302">
    <property type="component" value="Unassembled WGS sequence"/>
</dbReference>
<proteinExistence type="predicted"/>
<keyword evidence="2" id="KW-1185">Reference proteome</keyword>
<dbReference type="EMBL" id="JAUDFV010000064">
    <property type="protein sequence ID" value="KAL2735528.1"/>
    <property type="molecule type" value="Genomic_DNA"/>
</dbReference>
<evidence type="ECO:0000313" key="1">
    <source>
        <dbReference type="EMBL" id="KAL2735528.1"/>
    </source>
</evidence>
<name>A0ABD2BTB7_VESSQ</name>
<organism evidence="1 2">
    <name type="scientific">Vespula squamosa</name>
    <name type="common">Southern yellow jacket</name>
    <name type="synonym">Wasp</name>
    <dbReference type="NCBI Taxonomy" id="30214"/>
    <lineage>
        <taxon>Eukaryota</taxon>
        <taxon>Metazoa</taxon>
        <taxon>Ecdysozoa</taxon>
        <taxon>Arthropoda</taxon>
        <taxon>Hexapoda</taxon>
        <taxon>Insecta</taxon>
        <taxon>Pterygota</taxon>
        <taxon>Neoptera</taxon>
        <taxon>Endopterygota</taxon>
        <taxon>Hymenoptera</taxon>
        <taxon>Apocrita</taxon>
        <taxon>Aculeata</taxon>
        <taxon>Vespoidea</taxon>
        <taxon>Vespidae</taxon>
        <taxon>Vespinae</taxon>
        <taxon>Vespula</taxon>
    </lineage>
</organism>
<comment type="caution">
    <text evidence="1">The sequence shown here is derived from an EMBL/GenBank/DDBJ whole genome shotgun (WGS) entry which is preliminary data.</text>
</comment>
<evidence type="ECO:0000313" key="2">
    <source>
        <dbReference type="Proteomes" id="UP001607302"/>
    </source>
</evidence>
<dbReference type="AlphaFoldDB" id="A0ABD2BTB7"/>
<reference evidence="1 2" key="1">
    <citation type="journal article" date="2024" name="Ann. Entomol. Soc. Am.">
        <title>Genomic analyses of the southern and eastern yellowjacket wasps (Hymenoptera: Vespidae) reveal evolutionary signatures of social life.</title>
        <authorList>
            <person name="Catto M.A."/>
            <person name="Caine P.B."/>
            <person name="Orr S.E."/>
            <person name="Hunt B.G."/>
            <person name="Goodisman M.A.D."/>
        </authorList>
    </citation>
    <scope>NUCLEOTIDE SEQUENCE [LARGE SCALE GENOMIC DNA]</scope>
    <source>
        <strain evidence="1">233</strain>
        <tissue evidence="1">Head and thorax</tissue>
    </source>
</reference>
<accession>A0ABD2BTB7</accession>
<sequence length="248" mass="28948">MPDFKNLEQALKQLRENVAEFSIGAVSRDDYRPPDEKIEILRKSIHRLSSRMIMLKAKKDNILNEEMPVTNMENIFQNLQEDTAKAIINNIAIQQCLHSSTILDVMSDENQTDVQEKMYAAMRKLFMLNDVIISTQQSIQKAFEKQLDLKIQCQKAIFDHHSFLKEKEEQRKQKLQETNPAIVKNKEKMMKNINKINVMKKLITNFIATSGELLMKKPFLLEMLEKHAELINEETTRKIIENANKDTV</sequence>